<sequence>MDTAPNSANRTVPPASTEYNKFLSDGVVAACAANGLARATPLVAITQFETLTITLHNTIFHSCHRIDTWARSTHTAGAANTSMRQTAVRMLTLYTRSGSSKI</sequence>
<gene>
    <name evidence="1" type="primary">04200m</name>
</gene>
<protein>
    <submittedName>
        <fullName evidence="1">Uncharacterized protein</fullName>
    </submittedName>
</protein>
<accession>A0A1C9ZRQ0</accession>
<organism evidence="1">
    <name type="scientific">Ulva partita</name>
    <dbReference type="NCBI Taxonomy" id="1605170"/>
    <lineage>
        <taxon>Eukaryota</taxon>
        <taxon>Viridiplantae</taxon>
        <taxon>Chlorophyta</taxon>
        <taxon>core chlorophytes</taxon>
        <taxon>Ulvophyceae</taxon>
        <taxon>OUU clade</taxon>
        <taxon>Ulvales</taxon>
        <taxon>Ulvaceae</taxon>
        <taxon>Ulva</taxon>
    </lineage>
</organism>
<name>A0A1C9ZRQ0_9CHLO</name>
<evidence type="ECO:0000313" key="1">
    <source>
        <dbReference type="EMBL" id="BAV58208.1"/>
    </source>
</evidence>
<reference evidence="1" key="1">
    <citation type="submission" date="2015-10" db="EMBL/GenBank/DDBJ databases">
        <title>Evolution of the mating-type locus in an isomorphic haploid-diploid life cycle and isogamy.</title>
        <authorList>
            <person name="Yamazaki T."/>
            <person name="Suzuki R."/>
            <person name="Ichihara K."/>
            <person name="Toyoda A."/>
            <person name="Kuwano K."/>
            <person name="Kawano S."/>
        </authorList>
    </citation>
    <scope>NUCLEOTIDE SEQUENCE</scope>
    <source>
        <strain evidence="1">MGEC-2</strain>
    </source>
</reference>
<dbReference type="AlphaFoldDB" id="A0A1C9ZRQ0"/>
<proteinExistence type="evidence at transcript level"/>
<dbReference type="EMBL" id="LC088520">
    <property type="protein sequence ID" value="BAV58208.1"/>
    <property type="molecule type" value="mRNA"/>
</dbReference>